<proteinExistence type="predicted"/>
<dbReference type="KEGG" id="euz:DVS28_a3448"/>
<sequence>MKALVGSWDAAPHKLLAEITALRSKVAQLKAENEGLQAENAMLRGLVDADDHAGVEMVAENLATASA</sequence>
<organism evidence="2 3">
    <name type="scientific">Euzebya pacifica</name>
    <dbReference type="NCBI Taxonomy" id="1608957"/>
    <lineage>
        <taxon>Bacteria</taxon>
        <taxon>Bacillati</taxon>
        <taxon>Actinomycetota</taxon>
        <taxon>Nitriliruptoria</taxon>
        <taxon>Euzebyales</taxon>
    </lineage>
</organism>
<protein>
    <submittedName>
        <fullName evidence="2">Uncharacterized protein</fullName>
    </submittedName>
</protein>
<name>A0A346Y0X6_9ACTN</name>
<dbReference type="Proteomes" id="UP000264006">
    <property type="component" value="Chromosome"/>
</dbReference>
<evidence type="ECO:0000313" key="2">
    <source>
        <dbReference type="EMBL" id="AXV08123.1"/>
    </source>
</evidence>
<gene>
    <name evidence="2" type="ORF">DVS28_a3448</name>
</gene>
<dbReference type="RefSeq" id="WP_114592511.1">
    <property type="nucleotide sequence ID" value="NZ_CP031165.1"/>
</dbReference>
<reference evidence="2 3" key="1">
    <citation type="submission" date="2018-09" db="EMBL/GenBank/DDBJ databases">
        <title>Complete genome sequence of Euzebya sp. DY32-46 isolated from seawater of Pacific Ocean.</title>
        <authorList>
            <person name="Xu L."/>
            <person name="Wu Y.-H."/>
            <person name="Xu X.-W."/>
        </authorList>
    </citation>
    <scope>NUCLEOTIDE SEQUENCE [LARGE SCALE GENOMIC DNA]</scope>
    <source>
        <strain evidence="2 3">DY32-46</strain>
    </source>
</reference>
<feature type="coiled-coil region" evidence="1">
    <location>
        <begin position="19"/>
        <end position="46"/>
    </location>
</feature>
<evidence type="ECO:0000313" key="3">
    <source>
        <dbReference type="Proteomes" id="UP000264006"/>
    </source>
</evidence>
<dbReference type="EMBL" id="CP031165">
    <property type="protein sequence ID" value="AXV08123.1"/>
    <property type="molecule type" value="Genomic_DNA"/>
</dbReference>
<keyword evidence="3" id="KW-1185">Reference proteome</keyword>
<evidence type="ECO:0000256" key="1">
    <source>
        <dbReference type="SAM" id="Coils"/>
    </source>
</evidence>
<keyword evidence="1" id="KW-0175">Coiled coil</keyword>
<accession>A0A346Y0X6</accession>
<dbReference type="OrthoDB" id="5244523at2"/>
<dbReference type="AlphaFoldDB" id="A0A346Y0X6"/>